<proteinExistence type="predicted"/>
<feature type="domain" description="DUF1553" evidence="1">
    <location>
        <begin position="185"/>
        <end position="306"/>
    </location>
</feature>
<organism evidence="2">
    <name type="scientific">marine metagenome</name>
    <dbReference type="NCBI Taxonomy" id="408172"/>
    <lineage>
        <taxon>unclassified sequences</taxon>
        <taxon>metagenomes</taxon>
        <taxon>ecological metagenomes</taxon>
    </lineage>
</organism>
<gene>
    <name evidence="2" type="ORF">METZ01_LOCUS368300</name>
</gene>
<dbReference type="PANTHER" id="PTHR35889">
    <property type="entry name" value="CYCLOINULO-OLIGOSACCHARIDE FRUCTANOTRANSFERASE-RELATED"/>
    <property type="match status" value="1"/>
</dbReference>
<evidence type="ECO:0000259" key="1">
    <source>
        <dbReference type="Pfam" id="PF07587"/>
    </source>
</evidence>
<dbReference type="Pfam" id="PF07587">
    <property type="entry name" value="PSD1"/>
    <property type="match status" value="1"/>
</dbReference>
<protein>
    <recommendedName>
        <fullName evidence="1">DUF1553 domain-containing protein</fullName>
    </recommendedName>
</protein>
<feature type="non-terminal residue" evidence="2">
    <location>
        <position position="1"/>
    </location>
</feature>
<accession>A0A382T068</accession>
<name>A0A382T068_9ZZZZ</name>
<dbReference type="PANTHER" id="PTHR35889:SF3">
    <property type="entry name" value="F-BOX DOMAIN-CONTAINING PROTEIN"/>
    <property type="match status" value="1"/>
</dbReference>
<feature type="non-terminal residue" evidence="2">
    <location>
        <position position="306"/>
    </location>
</feature>
<evidence type="ECO:0000313" key="2">
    <source>
        <dbReference type="EMBL" id="SVD15446.1"/>
    </source>
</evidence>
<reference evidence="2" key="1">
    <citation type="submission" date="2018-05" db="EMBL/GenBank/DDBJ databases">
        <authorList>
            <person name="Lanie J.A."/>
            <person name="Ng W.-L."/>
            <person name="Kazmierczak K.M."/>
            <person name="Andrzejewski T.M."/>
            <person name="Davidsen T.M."/>
            <person name="Wayne K.J."/>
            <person name="Tettelin H."/>
            <person name="Glass J.I."/>
            <person name="Rusch D."/>
            <person name="Podicherti R."/>
            <person name="Tsui H.-C.T."/>
            <person name="Winkler M.E."/>
        </authorList>
    </citation>
    <scope>NUCLEOTIDE SEQUENCE</scope>
</reference>
<dbReference type="AlphaFoldDB" id="A0A382T068"/>
<dbReference type="InterPro" id="IPR022655">
    <property type="entry name" value="DUF1553"/>
</dbReference>
<dbReference type="EMBL" id="UINC01132869">
    <property type="protein sequence ID" value="SVD15446.1"/>
    <property type="molecule type" value="Genomic_DNA"/>
</dbReference>
<sequence>AVFEFAAPVGFEGGTVLTIEMDFFVNTSHTIGRPRLAVTAAPKPVAIKGDGHAAALATLMESLKKAGGPDTLSAKDRAELIKIYRAQDTEWAKLNNKVQQHMAAKPQTKKEKVQVTSEGFKPTKHHADGRGFPHFYKQTYFLKRGDPNQKQGEATQGFLQVLMRDGKNEKTWQVSAPENWRTSYRRRSLANWMTDTQNGAGHLLARVMANRLWQHHMGRGIVNTPNDFGLQGELPTHPQLLDWLASELIEGDWLLKPLHKKIVMSATYRQSSGYDAAKMKTDPQNKLHWRRTPARLQAEVIRDSLL</sequence>